<reference evidence="2 3" key="1">
    <citation type="submission" date="2023-09" db="EMBL/GenBank/DDBJ databases">
        <authorList>
            <person name="Wang M."/>
        </authorList>
    </citation>
    <scope>NUCLEOTIDE SEQUENCE [LARGE SCALE GENOMIC DNA]</scope>
    <source>
        <strain evidence="2">GT-2023</strain>
        <tissue evidence="2">Liver</tissue>
    </source>
</reference>
<proteinExistence type="predicted"/>
<accession>A0ABR3NRM4</accession>
<evidence type="ECO:0008006" key="4">
    <source>
        <dbReference type="Google" id="ProtNLM"/>
    </source>
</evidence>
<feature type="region of interest" description="Disordered" evidence="1">
    <location>
        <begin position="1"/>
        <end position="24"/>
    </location>
</feature>
<evidence type="ECO:0000256" key="1">
    <source>
        <dbReference type="SAM" id="MobiDB-lite"/>
    </source>
</evidence>
<evidence type="ECO:0000313" key="2">
    <source>
        <dbReference type="EMBL" id="KAL1279261.1"/>
    </source>
</evidence>
<name>A0ABR3NRM4_9TELE</name>
<dbReference type="EMBL" id="JAYMGO010000003">
    <property type="protein sequence ID" value="KAL1279261.1"/>
    <property type="molecule type" value="Genomic_DNA"/>
</dbReference>
<evidence type="ECO:0000313" key="3">
    <source>
        <dbReference type="Proteomes" id="UP001558613"/>
    </source>
</evidence>
<comment type="caution">
    <text evidence="2">The sequence shown here is derived from an EMBL/GenBank/DDBJ whole genome shotgun (WGS) entry which is preliminary data.</text>
</comment>
<keyword evidence="3" id="KW-1185">Reference proteome</keyword>
<organism evidence="2 3">
    <name type="scientific">Cirrhinus molitorella</name>
    <name type="common">mud carp</name>
    <dbReference type="NCBI Taxonomy" id="172907"/>
    <lineage>
        <taxon>Eukaryota</taxon>
        <taxon>Metazoa</taxon>
        <taxon>Chordata</taxon>
        <taxon>Craniata</taxon>
        <taxon>Vertebrata</taxon>
        <taxon>Euteleostomi</taxon>
        <taxon>Actinopterygii</taxon>
        <taxon>Neopterygii</taxon>
        <taxon>Teleostei</taxon>
        <taxon>Ostariophysi</taxon>
        <taxon>Cypriniformes</taxon>
        <taxon>Cyprinidae</taxon>
        <taxon>Labeoninae</taxon>
        <taxon>Labeonini</taxon>
        <taxon>Cirrhinus</taxon>
    </lineage>
</organism>
<gene>
    <name evidence="2" type="ORF">QQF64_025934</name>
</gene>
<feature type="compositionally biased region" description="Basic and acidic residues" evidence="1">
    <location>
        <begin position="1"/>
        <end position="12"/>
    </location>
</feature>
<sequence>MASKRHQESGGEKRKKKRQRDDARVSLAVKREIKEVIYKHLVENGVLPEVREVGVADQLPVSVGEGAEYPKTEEMAGMDPINLPSPTDPRLTIRLKEVKKS</sequence>
<protein>
    <recommendedName>
        <fullName evidence="4">LisH domain-containing protein</fullName>
    </recommendedName>
</protein>
<dbReference type="Proteomes" id="UP001558613">
    <property type="component" value="Unassembled WGS sequence"/>
</dbReference>